<dbReference type="SMART" id="SM00388">
    <property type="entry name" value="HisKA"/>
    <property type="match status" value="1"/>
</dbReference>
<comment type="caution">
    <text evidence="14">The sequence shown here is derived from an EMBL/GenBank/DDBJ whole genome shotgun (WGS) entry which is preliminary data.</text>
</comment>
<evidence type="ECO:0000256" key="10">
    <source>
        <dbReference type="ARBA" id="ARBA00023136"/>
    </source>
</evidence>
<organism evidence="14 15">
    <name type="scientific">Streptomyces alanosinicus</name>
    <dbReference type="NCBI Taxonomy" id="68171"/>
    <lineage>
        <taxon>Bacteria</taxon>
        <taxon>Bacillati</taxon>
        <taxon>Actinomycetota</taxon>
        <taxon>Actinomycetes</taxon>
        <taxon>Kitasatosporales</taxon>
        <taxon>Streptomycetaceae</taxon>
        <taxon>Streptomyces</taxon>
    </lineage>
</organism>
<name>A0A918YRD1_9ACTN</name>
<comment type="catalytic activity">
    <reaction evidence="1">
        <text>ATP + protein L-histidine = ADP + protein N-phospho-L-histidine.</text>
        <dbReference type="EC" id="2.7.13.3"/>
    </reaction>
</comment>
<feature type="domain" description="Histidine kinase" evidence="13">
    <location>
        <begin position="261"/>
        <end position="485"/>
    </location>
</feature>
<evidence type="ECO:0000256" key="7">
    <source>
        <dbReference type="ARBA" id="ARBA00022777"/>
    </source>
</evidence>
<dbReference type="Gene3D" id="1.10.287.130">
    <property type="match status" value="1"/>
</dbReference>
<dbReference type="SUPFAM" id="SSF55874">
    <property type="entry name" value="ATPase domain of HSP90 chaperone/DNA topoisomerase II/histidine kinase"/>
    <property type="match status" value="1"/>
</dbReference>
<dbReference type="PRINTS" id="PR00344">
    <property type="entry name" value="BCTRLSENSOR"/>
</dbReference>
<dbReference type="CDD" id="cd00082">
    <property type="entry name" value="HisKA"/>
    <property type="match status" value="1"/>
</dbReference>
<dbReference type="InterPro" id="IPR003594">
    <property type="entry name" value="HATPase_dom"/>
</dbReference>
<feature type="transmembrane region" description="Helical" evidence="12">
    <location>
        <begin position="166"/>
        <end position="187"/>
    </location>
</feature>
<keyword evidence="15" id="KW-1185">Reference proteome</keyword>
<proteinExistence type="predicted"/>
<dbReference type="InterPro" id="IPR036890">
    <property type="entry name" value="HATPase_C_sf"/>
</dbReference>
<evidence type="ECO:0000256" key="2">
    <source>
        <dbReference type="ARBA" id="ARBA00004236"/>
    </source>
</evidence>
<evidence type="ECO:0000256" key="11">
    <source>
        <dbReference type="SAM" id="MobiDB-lite"/>
    </source>
</evidence>
<reference evidence="14" key="2">
    <citation type="submission" date="2020-09" db="EMBL/GenBank/DDBJ databases">
        <authorList>
            <person name="Sun Q."/>
            <person name="Ohkuma M."/>
        </authorList>
    </citation>
    <scope>NUCLEOTIDE SEQUENCE</scope>
    <source>
        <strain evidence="14">JCM 4714</strain>
    </source>
</reference>
<dbReference type="AlphaFoldDB" id="A0A918YRD1"/>
<dbReference type="SUPFAM" id="SSF47384">
    <property type="entry name" value="Homodimeric domain of signal transducing histidine kinase"/>
    <property type="match status" value="1"/>
</dbReference>
<dbReference type="EC" id="2.7.13.3" evidence="3"/>
<evidence type="ECO:0000256" key="4">
    <source>
        <dbReference type="ARBA" id="ARBA00022553"/>
    </source>
</evidence>
<evidence type="ECO:0000256" key="1">
    <source>
        <dbReference type="ARBA" id="ARBA00000085"/>
    </source>
</evidence>
<dbReference type="Pfam" id="PF00512">
    <property type="entry name" value="HisKA"/>
    <property type="match status" value="1"/>
</dbReference>
<dbReference type="InterPro" id="IPR003661">
    <property type="entry name" value="HisK_dim/P_dom"/>
</dbReference>
<protein>
    <recommendedName>
        <fullName evidence="3">histidine kinase</fullName>
        <ecNumber evidence="3">2.7.13.3</ecNumber>
    </recommendedName>
</protein>
<dbReference type="RefSeq" id="WP_189958734.1">
    <property type="nucleotide sequence ID" value="NZ_BMVG01000045.1"/>
</dbReference>
<dbReference type="Gene3D" id="3.30.565.10">
    <property type="entry name" value="Histidine kinase-like ATPase, C-terminal domain"/>
    <property type="match status" value="1"/>
</dbReference>
<dbReference type="InterPro" id="IPR004358">
    <property type="entry name" value="Sig_transdc_His_kin-like_C"/>
</dbReference>
<dbReference type="PANTHER" id="PTHR45436:SF5">
    <property type="entry name" value="SENSOR HISTIDINE KINASE TRCS"/>
    <property type="match status" value="1"/>
</dbReference>
<evidence type="ECO:0000256" key="3">
    <source>
        <dbReference type="ARBA" id="ARBA00012438"/>
    </source>
</evidence>
<dbReference type="InterPro" id="IPR005467">
    <property type="entry name" value="His_kinase_dom"/>
</dbReference>
<comment type="subcellular location">
    <subcellularLocation>
        <location evidence="2">Cell membrane</location>
    </subcellularLocation>
</comment>
<dbReference type="PROSITE" id="PS50109">
    <property type="entry name" value="HIS_KIN"/>
    <property type="match status" value="1"/>
</dbReference>
<sequence length="499" mass="53808">MATDTGAVPSRHKGRAGRSDSAHKSLSRRLTWGILAATAFGVLGADVSCVLTLSYCLREHTDRQIVQHHRLRLQALREGHDLLPAEDGSASEVTDARGAVRLSSGVTSLIRSLTISATELRERAGIGHPMAVAHRPARAMVGRLPSGTYLVTARSTASDEATVKTLVGIETAVSIPLITVLLIGALWSSRSVLTCLHDLSRSAWRITEGSSEPSERMPVVEQSLGELQRTADTFNYLLRRIEEGAVRRRQEETRLCELVGAASHELRTPLTAITGYAQLARLGGLDDPHRMHQAMEQVQRETWRMTRLVEDLLLLARVGHDRILEQHPVDLAELCVQAVAGAQPSDAQPSGARRTLRCVVESAPHLVAGDRRRLEQAIGNLLANALVHTSEGASTEVRLCLDGDRHVIDVIDDGPGVPETVRERIFEPFFRAETVTAPGPGLASSPGRGLGLSVAAAVVRAHGGHLGLEPSEQGAWFRISLPALEGRRRAGAVSPVALL</sequence>
<keyword evidence="7" id="KW-0418">Kinase</keyword>
<evidence type="ECO:0000256" key="8">
    <source>
        <dbReference type="ARBA" id="ARBA00022989"/>
    </source>
</evidence>
<feature type="transmembrane region" description="Helical" evidence="12">
    <location>
        <begin position="30"/>
        <end position="57"/>
    </location>
</feature>
<dbReference type="GO" id="GO:0000155">
    <property type="term" value="F:phosphorelay sensor kinase activity"/>
    <property type="evidence" value="ECO:0007669"/>
    <property type="project" value="InterPro"/>
</dbReference>
<evidence type="ECO:0000313" key="15">
    <source>
        <dbReference type="Proteomes" id="UP000655443"/>
    </source>
</evidence>
<keyword evidence="4" id="KW-0597">Phosphoprotein</keyword>
<evidence type="ECO:0000256" key="6">
    <source>
        <dbReference type="ARBA" id="ARBA00022692"/>
    </source>
</evidence>
<evidence type="ECO:0000256" key="9">
    <source>
        <dbReference type="ARBA" id="ARBA00023012"/>
    </source>
</evidence>
<evidence type="ECO:0000259" key="13">
    <source>
        <dbReference type="PROSITE" id="PS50109"/>
    </source>
</evidence>
<dbReference type="Pfam" id="PF02518">
    <property type="entry name" value="HATPase_c"/>
    <property type="match status" value="1"/>
</dbReference>
<dbReference type="Proteomes" id="UP000655443">
    <property type="component" value="Unassembled WGS sequence"/>
</dbReference>
<evidence type="ECO:0000256" key="12">
    <source>
        <dbReference type="SAM" id="Phobius"/>
    </source>
</evidence>
<accession>A0A918YRD1</accession>
<feature type="region of interest" description="Disordered" evidence="11">
    <location>
        <begin position="1"/>
        <end position="22"/>
    </location>
</feature>
<keyword evidence="8 12" id="KW-1133">Transmembrane helix</keyword>
<keyword evidence="5" id="KW-0808">Transferase</keyword>
<dbReference type="PANTHER" id="PTHR45436">
    <property type="entry name" value="SENSOR HISTIDINE KINASE YKOH"/>
    <property type="match status" value="1"/>
</dbReference>
<evidence type="ECO:0000256" key="5">
    <source>
        <dbReference type="ARBA" id="ARBA00022679"/>
    </source>
</evidence>
<dbReference type="InterPro" id="IPR050428">
    <property type="entry name" value="TCS_sensor_his_kinase"/>
</dbReference>
<keyword evidence="9" id="KW-0902">Two-component regulatory system</keyword>
<reference evidence="14" key="1">
    <citation type="journal article" date="2014" name="Int. J. Syst. Evol. Microbiol.">
        <title>Complete genome sequence of Corynebacterium casei LMG S-19264T (=DSM 44701T), isolated from a smear-ripened cheese.</title>
        <authorList>
            <consortium name="US DOE Joint Genome Institute (JGI-PGF)"/>
            <person name="Walter F."/>
            <person name="Albersmeier A."/>
            <person name="Kalinowski J."/>
            <person name="Ruckert C."/>
        </authorList>
    </citation>
    <scope>NUCLEOTIDE SEQUENCE</scope>
    <source>
        <strain evidence="14">JCM 4714</strain>
    </source>
</reference>
<dbReference type="InterPro" id="IPR036097">
    <property type="entry name" value="HisK_dim/P_sf"/>
</dbReference>
<keyword evidence="6 12" id="KW-0812">Transmembrane</keyword>
<keyword evidence="10 12" id="KW-0472">Membrane</keyword>
<gene>
    <name evidence="14" type="ORF">GCM10010339_82720</name>
</gene>
<dbReference type="EMBL" id="BMVG01000045">
    <property type="protein sequence ID" value="GHE13906.1"/>
    <property type="molecule type" value="Genomic_DNA"/>
</dbReference>
<dbReference type="FunFam" id="1.10.287.130:FF:000001">
    <property type="entry name" value="Two-component sensor histidine kinase"/>
    <property type="match status" value="1"/>
</dbReference>
<evidence type="ECO:0000313" key="14">
    <source>
        <dbReference type="EMBL" id="GHE13906.1"/>
    </source>
</evidence>
<dbReference type="GO" id="GO:0005886">
    <property type="term" value="C:plasma membrane"/>
    <property type="evidence" value="ECO:0007669"/>
    <property type="project" value="UniProtKB-SubCell"/>
</dbReference>
<dbReference type="SMART" id="SM00387">
    <property type="entry name" value="HATPase_c"/>
    <property type="match status" value="1"/>
</dbReference>
<dbReference type="CDD" id="cd00075">
    <property type="entry name" value="HATPase"/>
    <property type="match status" value="1"/>
</dbReference>